<dbReference type="InterPro" id="IPR013783">
    <property type="entry name" value="Ig-like_fold"/>
</dbReference>
<proteinExistence type="predicted"/>
<evidence type="ECO:0000256" key="1">
    <source>
        <dbReference type="ARBA" id="ARBA00023319"/>
    </source>
</evidence>
<dbReference type="InterPro" id="IPR003598">
    <property type="entry name" value="Ig_sub2"/>
</dbReference>
<dbReference type="AlphaFoldDB" id="V4AR89"/>
<gene>
    <name evidence="3" type="ORF">LOTGIDRAFT_141570</name>
</gene>
<dbReference type="PANTHER" id="PTHR14340">
    <property type="entry name" value="MICROFIBRIL-ASSOCIATED GLYCOPROTEIN 3"/>
    <property type="match status" value="1"/>
</dbReference>
<feature type="non-terminal residue" evidence="3">
    <location>
        <position position="1"/>
    </location>
</feature>
<evidence type="ECO:0000313" key="3">
    <source>
        <dbReference type="EMBL" id="ESO99767.1"/>
    </source>
</evidence>
<dbReference type="SUPFAM" id="SSF48726">
    <property type="entry name" value="Immunoglobulin"/>
    <property type="match status" value="1"/>
</dbReference>
<keyword evidence="1" id="KW-0393">Immunoglobulin domain</keyword>
<organism evidence="3 4">
    <name type="scientific">Lottia gigantea</name>
    <name type="common">Giant owl limpet</name>
    <dbReference type="NCBI Taxonomy" id="225164"/>
    <lineage>
        <taxon>Eukaryota</taxon>
        <taxon>Metazoa</taxon>
        <taxon>Spiralia</taxon>
        <taxon>Lophotrochozoa</taxon>
        <taxon>Mollusca</taxon>
        <taxon>Gastropoda</taxon>
        <taxon>Patellogastropoda</taxon>
        <taxon>Lottioidea</taxon>
        <taxon>Lottiidae</taxon>
        <taxon>Lottia</taxon>
    </lineage>
</organism>
<dbReference type="Proteomes" id="UP000030746">
    <property type="component" value="Unassembled WGS sequence"/>
</dbReference>
<dbReference type="RefSeq" id="XP_009049555.1">
    <property type="nucleotide sequence ID" value="XM_009051307.1"/>
</dbReference>
<dbReference type="PROSITE" id="PS50835">
    <property type="entry name" value="IG_LIKE"/>
    <property type="match status" value="1"/>
</dbReference>
<dbReference type="Pfam" id="PF07679">
    <property type="entry name" value="I-set"/>
    <property type="match status" value="1"/>
</dbReference>
<dbReference type="CTD" id="20234456"/>
<dbReference type="KEGG" id="lgi:LOTGIDRAFT_141570"/>
<dbReference type="OrthoDB" id="9972932at2759"/>
<name>V4AR89_LOTGI</name>
<sequence length="93" mass="9761">ARIVDAPKSVSVQEGQSVSITCKIEGIPAPTATWTIKDKPVSSDDRHLINLTPDTVTLTIPKAVVEDTAVYTLKISNPSGTDDVSVEVTITGG</sequence>
<dbReference type="PANTHER" id="PTHR14340:SF9">
    <property type="entry name" value="FIBRONECTIN TYPE-III DOMAIN-CONTAINING PROTEIN"/>
    <property type="match status" value="1"/>
</dbReference>
<reference evidence="3 4" key="1">
    <citation type="journal article" date="2013" name="Nature">
        <title>Insights into bilaterian evolution from three spiralian genomes.</title>
        <authorList>
            <person name="Simakov O."/>
            <person name="Marletaz F."/>
            <person name="Cho S.J."/>
            <person name="Edsinger-Gonzales E."/>
            <person name="Havlak P."/>
            <person name="Hellsten U."/>
            <person name="Kuo D.H."/>
            <person name="Larsson T."/>
            <person name="Lv J."/>
            <person name="Arendt D."/>
            <person name="Savage R."/>
            <person name="Osoegawa K."/>
            <person name="de Jong P."/>
            <person name="Grimwood J."/>
            <person name="Chapman J.A."/>
            <person name="Shapiro H."/>
            <person name="Aerts A."/>
            <person name="Otillar R.P."/>
            <person name="Terry A.Y."/>
            <person name="Boore J.L."/>
            <person name="Grigoriev I.V."/>
            <person name="Lindberg D.R."/>
            <person name="Seaver E.C."/>
            <person name="Weisblat D.A."/>
            <person name="Putnam N.H."/>
            <person name="Rokhsar D.S."/>
        </authorList>
    </citation>
    <scope>NUCLEOTIDE SEQUENCE [LARGE SCALE GENOMIC DNA]</scope>
</reference>
<feature type="domain" description="Ig-like" evidence="2">
    <location>
        <begin position="1"/>
        <end position="91"/>
    </location>
</feature>
<dbReference type="FunFam" id="2.60.40.10:FF:000107">
    <property type="entry name" value="Myosin, light chain kinase a"/>
    <property type="match status" value="1"/>
</dbReference>
<protein>
    <recommendedName>
        <fullName evidence="2">Ig-like domain-containing protein</fullName>
    </recommendedName>
</protein>
<dbReference type="GeneID" id="20234456"/>
<dbReference type="Gene3D" id="2.60.40.10">
    <property type="entry name" value="Immunoglobulins"/>
    <property type="match status" value="1"/>
</dbReference>
<evidence type="ECO:0000259" key="2">
    <source>
        <dbReference type="PROSITE" id="PS50835"/>
    </source>
</evidence>
<dbReference type="OMA" id="HKCVPAK"/>
<accession>V4AR89</accession>
<dbReference type="InterPro" id="IPR003599">
    <property type="entry name" value="Ig_sub"/>
</dbReference>
<evidence type="ECO:0000313" key="4">
    <source>
        <dbReference type="Proteomes" id="UP000030746"/>
    </source>
</evidence>
<dbReference type="SMART" id="SM00409">
    <property type="entry name" value="IG"/>
    <property type="match status" value="1"/>
</dbReference>
<dbReference type="EMBL" id="KB200919">
    <property type="protein sequence ID" value="ESO99767.1"/>
    <property type="molecule type" value="Genomic_DNA"/>
</dbReference>
<keyword evidence="4" id="KW-1185">Reference proteome</keyword>
<dbReference type="HOGENOM" id="CLU_2405678_0_0_1"/>
<dbReference type="SMART" id="SM00408">
    <property type="entry name" value="IGc2"/>
    <property type="match status" value="1"/>
</dbReference>
<dbReference type="InterPro" id="IPR036179">
    <property type="entry name" value="Ig-like_dom_sf"/>
</dbReference>
<dbReference type="InterPro" id="IPR007110">
    <property type="entry name" value="Ig-like_dom"/>
</dbReference>
<dbReference type="STRING" id="225164.V4AR89"/>
<dbReference type="InterPro" id="IPR013098">
    <property type="entry name" value="Ig_I-set"/>
</dbReference>